<dbReference type="EMBL" id="FSQZ01000001">
    <property type="protein sequence ID" value="SIN71262.1"/>
    <property type="molecule type" value="Genomic_DNA"/>
</dbReference>
<dbReference type="SUPFAM" id="SSF53448">
    <property type="entry name" value="Nucleotide-diphospho-sugar transferases"/>
    <property type="match status" value="1"/>
</dbReference>
<dbReference type="CDD" id="cd04182">
    <property type="entry name" value="GT_2_like_f"/>
    <property type="match status" value="1"/>
</dbReference>
<dbReference type="Gene3D" id="3.90.550.10">
    <property type="entry name" value="Spore Coat Polysaccharide Biosynthesis Protein SpsA, Chain A"/>
    <property type="match status" value="1"/>
</dbReference>
<sequence length="202" mass="22396">MKALLLAAGEGRRLGYHKMLRSIAGRPMIFWTLDSLTAAGFLPKDIIVVIGYNSSQTEGILKSYDASLNVVKNPDYKNEMFSSIKTGISFVPESCNHVLIALGDQPLVKPETIKAILEKGNPLKVVQPTYNGKRYHPLLIPRSLIEAIRRAPIHFTLKDLMPPPEDRILISVDDEGVALDVDTPDDLQRAEILLKARLKGLT</sequence>
<reference evidence="2 3" key="1">
    <citation type="submission" date="2016-11" db="EMBL/GenBank/DDBJ databases">
        <authorList>
            <person name="Varghese N."/>
            <person name="Submissions S."/>
        </authorList>
    </citation>
    <scope>NUCLEOTIDE SEQUENCE [LARGE SCALE GENOMIC DNA]</scope>
    <source>
        <strain evidence="2 3">DSM 20664</strain>
    </source>
</reference>
<keyword evidence="2" id="KW-0808">Transferase</keyword>
<dbReference type="RefSeq" id="WP_074199745.1">
    <property type="nucleotide sequence ID" value="NZ_FSQZ01000001.1"/>
</dbReference>
<evidence type="ECO:0000313" key="3">
    <source>
        <dbReference type="Proteomes" id="UP000185093"/>
    </source>
</evidence>
<name>A0ABY1JEA3_9BACT</name>
<accession>A0ABY1JEA3</accession>
<dbReference type="GO" id="GO:0016779">
    <property type="term" value="F:nucleotidyltransferase activity"/>
    <property type="evidence" value="ECO:0007669"/>
    <property type="project" value="UniProtKB-KW"/>
</dbReference>
<gene>
    <name evidence="2" type="ORF">SAMN05444368_1411</name>
</gene>
<organism evidence="2 3">
    <name type="scientific">Acetomicrobium flavidum</name>
    <dbReference type="NCBI Taxonomy" id="49896"/>
    <lineage>
        <taxon>Bacteria</taxon>
        <taxon>Thermotogati</taxon>
        <taxon>Synergistota</taxon>
        <taxon>Synergistia</taxon>
        <taxon>Synergistales</taxon>
        <taxon>Acetomicrobiaceae</taxon>
        <taxon>Acetomicrobium</taxon>
    </lineage>
</organism>
<feature type="domain" description="MobA-like NTP transferase" evidence="1">
    <location>
        <begin position="3"/>
        <end position="160"/>
    </location>
</feature>
<evidence type="ECO:0000313" key="2">
    <source>
        <dbReference type="EMBL" id="SIN71262.1"/>
    </source>
</evidence>
<dbReference type="Pfam" id="PF12804">
    <property type="entry name" value="NTP_transf_3"/>
    <property type="match status" value="1"/>
</dbReference>
<comment type="caution">
    <text evidence="2">The sequence shown here is derived from an EMBL/GenBank/DDBJ whole genome shotgun (WGS) entry which is preliminary data.</text>
</comment>
<dbReference type="PANTHER" id="PTHR43777">
    <property type="entry name" value="MOLYBDENUM COFACTOR CYTIDYLYLTRANSFERASE"/>
    <property type="match status" value="1"/>
</dbReference>
<keyword evidence="2" id="KW-0548">Nucleotidyltransferase</keyword>
<evidence type="ECO:0000259" key="1">
    <source>
        <dbReference type="Pfam" id="PF12804"/>
    </source>
</evidence>
<protein>
    <submittedName>
        <fullName evidence="2">Molybdenum cofactor cytidylyltransferase</fullName>
    </submittedName>
</protein>
<dbReference type="Proteomes" id="UP000185093">
    <property type="component" value="Unassembled WGS sequence"/>
</dbReference>
<dbReference type="PANTHER" id="PTHR43777:SF1">
    <property type="entry name" value="MOLYBDENUM COFACTOR CYTIDYLYLTRANSFERASE"/>
    <property type="match status" value="1"/>
</dbReference>
<keyword evidence="3" id="KW-1185">Reference proteome</keyword>
<proteinExistence type="predicted"/>
<dbReference type="InterPro" id="IPR029044">
    <property type="entry name" value="Nucleotide-diphossugar_trans"/>
</dbReference>
<dbReference type="InterPro" id="IPR025877">
    <property type="entry name" value="MobA-like_NTP_Trfase"/>
</dbReference>